<name>A0A0W0RBD8_LEGBO</name>
<evidence type="ECO:0000313" key="2">
    <source>
        <dbReference type="Proteomes" id="UP000054695"/>
    </source>
</evidence>
<evidence type="ECO:0000313" key="1">
    <source>
        <dbReference type="EMBL" id="KTC68398.1"/>
    </source>
</evidence>
<accession>A0A0W0RBD8</accession>
<sequence length="133" mass="14709">MRINVIAGIIITALGSQCVIANNLNNYDLERRIFDVSYQLNQIAEEHTIDLCSGDVAIAAAYLESAGHDLQHQNKDRALVSTAYGHNELKEISNARSYCVHLASKTKPYLAKVIVMKSELENITISDTDQTSD</sequence>
<comment type="caution">
    <text evidence="1">The sequence shown here is derived from an EMBL/GenBank/DDBJ whole genome shotgun (WGS) entry which is preliminary data.</text>
</comment>
<dbReference type="RefSeq" id="WP_058460909.1">
    <property type="nucleotide sequence ID" value="NZ_CAAAIY010000007.1"/>
</dbReference>
<dbReference type="OrthoDB" id="5641266at2"/>
<protein>
    <submittedName>
        <fullName evidence="1">Uncharacterized protein</fullName>
    </submittedName>
</protein>
<gene>
    <name evidence="1" type="ORF">Lboz_3383</name>
</gene>
<organism evidence="1 2">
    <name type="scientific">Legionella bozemanae</name>
    <name type="common">Fluoribacter bozemanae</name>
    <dbReference type="NCBI Taxonomy" id="447"/>
    <lineage>
        <taxon>Bacteria</taxon>
        <taxon>Pseudomonadati</taxon>
        <taxon>Pseudomonadota</taxon>
        <taxon>Gammaproteobacteria</taxon>
        <taxon>Legionellales</taxon>
        <taxon>Legionellaceae</taxon>
        <taxon>Legionella</taxon>
    </lineage>
</organism>
<reference evidence="1 2" key="1">
    <citation type="submission" date="2015-11" db="EMBL/GenBank/DDBJ databases">
        <title>Genomic analysis of 38 Legionella species identifies large and diverse effector repertoires.</title>
        <authorList>
            <person name="Burstein D."/>
            <person name="Amaro F."/>
            <person name="Zusman T."/>
            <person name="Lifshitz Z."/>
            <person name="Cohen O."/>
            <person name="Gilbert J.A."/>
            <person name="Pupko T."/>
            <person name="Shuman H.A."/>
            <person name="Segal G."/>
        </authorList>
    </citation>
    <scope>NUCLEOTIDE SEQUENCE [LARGE SCALE GENOMIC DNA]</scope>
    <source>
        <strain evidence="1 2">WIGA</strain>
    </source>
</reference>
<keyword evidence="2" id="KW-1185">Reference proteome</keyword>
<dbReference type="EMBL" id="LNXU01000056">
    <property type="protein sequence ID" value="KTC68398.1"/>
    <property type="molecule type" value="Genomic_DNA"/>
</dbReference>
<dbReference type="Proteomes" id="UP000054695">
    <property type="component" value="Unassembled WGS sequence"/>
</dbReference>
<dbReference type="PATRIC" id="fig|447.4.peg.3618"/>
<proteinExistence type="predicted"/>
<dbReference type="AlphaFoldDB" id="A0A0W0RBD8"/>
<dbReference type="STRING" id="447.Lboz_3383"/>